<feature type="binding site" evidence="8">
    <location>
        <position position="142"/>
    </location>
    <ligand>
        <name>4-CDP-2-C-methyl-D-erythritol 2-phosphate</name>
        <dbReference type="ChEBI" id="CHEBI:57919"/>
    </ligand>
</feature>
<feature type="site" description="Transition state stabilizer" evidence="8">
    <location>
        <position position="133"/>
    </location>
</feature>
<evidence type="ECO:0000259" key="10">
    <source>
        <dbReference type="Pfam" id="PF02542"/>
    </source>
</evidence>
<feature type="binding site" evidence="8">
    <location>
        <begin position="8"/>
        <end position="10"/>
    </location>
    <ligand>
        <name>4-CDP-2-C-methyl-D-erythritol 2-phosphate</name>
        <dbReference type="ChEBI" id="CHEBI:57919"/>
    </ligand>
</feature>
<evidence type="ECO:0000256" key="5">
    <source>
        <dbReference type="ARBA" id="ARBA00022723"/>
    </source>
</evidence>
<dbReference type="AlphaFoldDB" id="A0A2M7T7W4"/>
<comment type="caution">
    <text evidence="8">Lacks conserved residue(s) required for the propagation of feature annotation.</text>
</comment>
<dbReference type="InterPro" id="IPR003526">
    <property type="entry name" value="MECDP_synthase"/>
</dbReference>
<dbReference type="EC" id="4.6.1.12" evidence="4 8"/>
<dbReference type="GO" id="GO:0008685">
    <property type="term" value="F:2-C-methyl-D-erythritol 2,4-cyclodiphosphate synthase activity"/>
    <property type="evidence" value="ECO:0007669"/>
    <property type="project" value="UniProtKB-UniRule"/>
</dbReference>
<dbReference type="PROSITE" id="PS01350">
    <property type="entry name" value="ISPF"/>
    <property type="match status" value="1"/>
</dbReference>
<feature type="binding site" evidence="8">
    <location>
        <begin position="132"/>
        <end position="135"/>
    </location>
    <ligand>
        <name>4-CDP-2-C-methyl-D-erythritol 2-phosphate</name>
        <dbReference type="ChEBI" id="CHEBI:57919"/>
    </ligand>
</feature>
<proteinExistence type="inferred from homology"/>
<gene>
    <name evidence="8" type="primary">ispF</name>
    <name evidence="11" type="ORF">COY37_05810</name>
</gene>
<sequence length="159" mass="16912">MRIGIGFDVHRFVEGRPLILGGVDIPFEMGLAGFSDADVLTHAIIDAILGAVAAGDLGHYFPDTDLQFKGVSSLKLLKDAVVILQNRGYKLANIDAIAILEMPKLALHRQQMREALAEATGLDVSQISIKATTTEGLGYTGRGEGVAAQAVVLVEEVLE</sequence>
<keyword evidence="5 8" id="KW-0479">Metal-binding</keyword>
<dbReference type="FunFam" id="3.30.1330.50:FF:000001">
    <property type="entry name" value="2-C-methyl-D-erythritol 2,4-cyclodiphosphate synthase"/>
    <property type="match status" value="1"/>
</dbReference>
<name>A0A2M7T7W4_9ACTN</name>
<evidence type="ECO:0000256" key="8">
    <source>
        <dbReference type="HAMAP-Rule" id="MF_00107"/>
    </source>
</evidence>
<feature type="binding site" evidence="8">
    <location>
        <position position="10"/>
    </location>
    <ligand>
        <name>a divalent metal cation</name>
        <dbReference type="ChEBI" id="CHEBI:60240"/>
    </ligand>
</feature>
<dbReference type="CDD" id="cd00554">
    <property type="entry name" value="MECDP_synthase"/>
    <property type="match status" value="1"/>
</dbReference>
<evidence type="ECO:0000313" key="11">
    <source>
        <dbReference type="EMBL" id="PIZ38728.1"/>
    </source>
</evidence>
<evidence type="ECO:0000313" key="12">
    <source>
        <dbReference type="Proteomes" id="UP000230956"/>
    </source>
</evidence>
<reference evidence="12" key="1">
    <citation type="submission" date="2017-09" db="EMBL/GenBank/DDBJ databases">
        <title>Depth-based differentiation of microbial function through sediment-hosted aquifers and enrichment of novel symbionts in the deep terrestrial subsurface.</title>
        <authorList>
            <person name="Probst A.J."/>
            <person name="Ladd B."/>
            <person name="Jarett J.K."/>
            <person name="Geller-Mcgrath D.E."/>
            <person name="Sieber C.M.K."/>
            <person name="Emerson J.B."/>
            <person name="Anantharaman K."/>
            <person name="Thomas B.C."/>
            <person name="Malmstrom R."/>
            <person name="Stieglmeier M."/>
            <person name="Klingl A."/>
            <person name="Woyke T."/>
            <person name="Ryan C.M."/>
            <person name="Banfield J.F."/>
        </authorList>
    </citation>
    <scope>NUCLEOTIDE SEQUENCE [LARGE SCALE GENOMIC DNA]</scope>
</reference>
<organism evidence="11 12">
    <name type="scientific">Candidatus Aquicultor secundus</name>
    <dbReference type="NCBI Taxonomy" id="1973895"/>
    <lineage>
        <taxon>Bacteria</taxon>
        <taxon>Bacillati</taxon>
        <taxon>Actinomycetota</taxon>
        <taxon>Candidatus Aquicultoria</taxon>
        <taxon>Candidatus Aquicultorales</taxon>
        <taxon>Candidatus Aquicultoraceae</taxon>
        <taxon>Candidatus Aquicultor</taxon>
    </lineage>
</organism>
<dbReference type="NCBIfam" id="TIGR00151">
    <property type="entry name" value="ispF"/>
    <property type="match status" value="1"/>
</dbReference>
<feature type="binding site" evidence="8">
    <location>
        <position position="42"/>
    </location>
    <ligand>
        <name>a divalent metal cation</name>
        <dbReference type="ChEBI" id="CHEBI:60240"/>
    </ligand>
</feature>
<comment type="catalytic activity">
    <reaction evidence="1 8 9">
        <text>4-CDP-2-C-methyl-D-erythritol 2-phosphate = 2-C-methyl-D-erythritol 2,4-cyclic diphosphate + CMP</text>
        <dbReference type="Rhea" id="RHEA:23864"/>
        <dbReference type="ChEBI" id="CHEBI:57919"/>
        <dbReference type="ChEBI" id="CHEBI:58483"/>
        <dbReference type="ChEBI" id="CHEBI:60377"/>
        <dbReference type="EC" id="4.6.1.12"/>
    </reaction>
</comment>
<dbReference type="HAMAP" id="MF_00107">
    <property type="entry name" value="IspF"/>
    <property type="match status" value="1"/>
</dbReference>
<evidence type="ECO:0000256" key="3">
    <source>
        <dbReference type="ARBA" id="ARBA00008480"/>
    </source>
</evidence>
<evidence type="ECO:0000256" key="6">
    <source>
        <dbReference type="ARBA" id="ARBA00023229"/>
    </source>
</evidence>
<comment type="subunit">
    <text evidence="8">Homotrimer.</text>
</comment>
<dbReference type="Proteomes" id="UP000230956">
    <property type="component" value="Unassembled WGS sequence"/>
</dbReference>
<feature type="binding site" evidence="8">
    <location>
        <begin position="61"/>
        <end position="65"/>
    </location>
    <ligand>
        <name>4-CDP-2-C-methyl-D-erythritol 2-phosphate</name>
        <dbReference type="ChEBI" id="CHEBI:57919"/>
    </ligand>
</feature>
<evidence type="ECO:0000256" key="2">
    <source>
        <dbReference type="ARBA" id="ARBA00004709"/>
    </source>
</evidence>
<protein>
    <recommendedName>
        <fullName evidence="4 8">2-C-methyl-D-erythritol 2,4-cyclodiphosphate synthase</fullName>
        <shortName evidence="8">MECDP-synthase</shortName>
        <shortName evidence="8">MECPP-synthase</shortName>
        <shortName evidence="8">MECPS</shortName>
        <ecNumber evidence="4 8">4.6.1.12</ecNumber>
    </recommendedName>
</protein>
<feature type="binding site" evidence="8">
    <location>
        <begin position="56"/>
        <end position="58"/>
    </location>
    <ligand>
        <name>4-CDP-2-C-methyl-D-erythritol 2-phosphate</name>
        <dbReference type="ChEBI" id="CHEBI:57919"/>
    </ligand>
</feature>
<keyword evidence="7 8" id="KW-0456">Lyase</keyword>
<accession>A0A2M7T7W4</accession>
<dbReference type="GO" id="GO:0016114">
    <property type="term" value="P:terpenoid biosynthetic process"/>
    <property type="evidence" value="ECO:0007669"/>
    <property type="project" value="InterPro"/>
</dbReference>
<comment type="caution">
    <text evidence="11">The sequence shown here is derived from an EMBL/GenBank/DDBJ whole genome shotgun (WGS) entry which is preliminary data.</text>
</comment>
<dbReference type="InterPro" id="IPR020555">
    <property type="entry name" value="MECDP_synthase_CS"/>
</dbReference>
<comment type="pathway">
    <text evidence="2 8">Isoprenoid biosynthesis; isopentenyl diphosphate biosynthesis via DXP pathway; isopentenyl diphosphate from 1-deoxy-D-xylulose 5-phosphate: step 4/6.</text>
</comment>
<evidence type="ECO:0000256" key="4">
    <source>
        <dbReference type="ARBA" id="ARBA00012579"/>
    </source>
</evidence>
<dbReference type="GO" id="GO:0019288">
    <property type="term" value="P:isopentenyl diphosphate biosynthetic process, methylerythritol 4-phosphate pathway"/>
    <property type="evidence" value="ECO:0007669"/>
    <property type="project" value="UniProtKB-UniRule"/>
</dbReference>
<dbReference type="PANTHER" id="PTHR43181:SF1">
    <property type="entry name" value="2-C-METHYL-D-ERYTHRITOL 2,4-CYCLODIPHOSPHATE SYNTHASE, CHLOROPLASTIC"/>
    <property type="match status" value="1"/>
</dbReference>
<comment type="similarity">
    <text evidence="3 8 9">Belongs to the IspF family.</text>
</comment>
<dbReference type="SUPFAM" id="SSF69765">
    <property type="entry name" value="IpsF-like"/>
    <property type="match status" value="1"/>
</dbReference>
<evidence type="ECO:0000256" key="1">
    <source>
        <dbReference type="ARBA" id="ARBA00000200"/>
    </source>
</evidence>
<feature type="domain" description="2-C-methyl-D-erythritol 2,4-cyclodiphosphate synthase" evidence="10">
    <location>
        <begin position="1"/>
        <end position="154"/>
    </location>
</feature>
<evidence type="ECO:0000256" key="9">
    <source>
        <dbReference type="RuleBase" id="RU004395"/>
    </source>
</evidence>
<keyword evidence="6 8" id="KW-0414">Isoprene biosynthesis</keyword>
<dbReference type="RefSeq" id="WP_286678832.1">
    <property type="nucleotide sequence ID" value="NZ_MNXI01000107.1"/>
</dbReference>
<dbReference type="Gene3D" id="3.30.1330.50">
    <property type="entry name" value="2-C-methyl-D-erythritol 2,4-cyclodiphosphate synthase"/>
    <property type="match status" value="1"/>
</dbReference>
<comment type="cofactor">
    <cofactor evidence="8">
        <name>a divalent metal cation</name>
        <dbReference type="ChEBI" id="CHEBI:60240"/>
    </cofactor>
    <text evidence="8">Binds 1 divalent metal cation per subunit.</text>
</comment>
<dbReference type="UniPathway" id="UPA00056">
    <property type="reaction ID" value="UER00095"/>
</dbReference>
<dbReference type="InterPro" id="IPR036571">
    <property type="entry name" value="MECDP_synthase_sf"/>
</dbReference>
<comment type="function">
    <text evidence="8">Involved in the biosynthesis of isopentenyl diphosphate (IPP) and dimethylallyl diphosphate (DMAPP), two major building blocks of isoprenoid compounds. Catalyzes the conversion of 4-diphosphocytidyl-2-C-methyl-D-erythritol 2-phosphate (CDP-ME2P) to 2-C-methyl-D-erythritol 2,4-cyclodiphosphate (ME-CPP) with a corresponding release of cytidine 5-monophosphate (CMP).</text>
</comment>
<dbReference type="Pfam" id="PF02542">
    <property type="entry name" value="YgbB"/>
    <property type="match status" value="1"/>
</dbReference>
<evidence type="ECO:0000256" key="7">
    <source>
        <dbReference type="ARBA" id="ARBA00023239"/>
    </source>
</evidence>
<dbReference type="EMBL" id="PFNG01000139">
    <property type="protein sequence ID" value="PIZ38728.1"/>
    <property type="molecule type" value="Genomic_DNA"/>
</dbReference>
<dbReference type="GO" id="GO:0046872">
    <property type="term" value="F:metal ion binding"/>
    <property type="evidence" value="ECO:0007669"/>
    <property type="project" value="UniProtKB-KW"/>
</dbReference>
<dbReference type="PANTHER" id="PTHR43181">
    <property type="entry name" value="2-C-METHYL-D-ERYTHRITOL 2,4-CYCLODIPHOSPHATE SYNTHASE, CHLOROPLASTIC"/>
    <property type="match status" value="1"/>
</dbReference>
<feature type="binding site" evidence="8">
    <location>
        <position position="8"/>
    </location>
    <ligand>
        <name>a divalent metal cation</name>
        <dbReference type="ChEBI" id="CHEBI:60240"/>
    </ligand>
</feature>